<gene>
    <name evidence="8" type="ORF">N866_15730</name>
</gene>
<feature type="transmembrane region" description="Helical" evidence="7">
    <location>
        <begin position="196"/>
        <end position="220"/>
    </location>
</feature>
<evidence type="ECO:0000256" key="3">
    <source>
        <dbReference type="ARBA" id="ARBA00022692"/>
    </source>
</evidence>
<evidence type="ECO:0000256" key="5">
    <source>
        <dbReference type="ARBA" id="ARBA00023136"/>
    </source>
</evidence>
<dbReference type="EMBL" id="AXCW01000048">
    <property type="protein sequence ID" value="EYR64099.1"/>
    <property type="molecule type" value="Genomic_DNA"/>
</dbReference>
<feature type="transmembrane region" description="Helical" evidence="7">
    <location>
        <begin position="240"/>
        <end position="266"/>
    </location>
</feature>
<comment type="subcellular location">
    <subcellularLocation>
        <location evidence="1">Cell membrane</location>
        <topology evidence="1">Multi-pass membrane protein</topology>
    </subcellularLocation>
</comment>
<dbReference type="GO" id="GO:0005886">
    <property type="term" value="C:plasma membrane"/>
    <property type="evidence" value="ECO:0007669"/>
    <property type="project" value="UniProtKB-SubCell"/>
</dbReference>
<organism evidence="8 9">
    <name type="scientific">Actinotalea ferrariae CF5-4</name>
    <dbReference type="NCBI Taxonomy" id="948458"/>
    <lineage>
        <taxon>Bacteria</taxon>
        <taxon>Bacillati</taxon>
        <taxon>Actinomycetota</taxon>
        <taxon>Actinomycetes</taxon>
        <taxon>Micrococcales</taxon>
        <taxon>Cellulomonadaceae</taxon>
        <taxon>Actinotalea</taxon>
    </lineage>
</organism>
<sequence>MTRDRKVGLGAMALLLLALASYPYLGTSGYQVSIASTVLIAAILASTVNFLAADGGMASLGHGAIAGAAAYGAGWASLQGHSMATQIALAMVVGILVTTVYGVLSMRTNGIYFLMVTLALGMVVFGLAYRLSSVTRGENGITGIERPEVLAEPWAFYLFLVGCFAVTTAALWVVSRSPFGATLRGIRDSESRMRSLGYYVPAYKLGAFMISGTIASLAGLLAVWHTHFVSPSATELGRSVLLIVMVLLGGLGTTLGPLVGAAIVILVENVVSNSVERWPTVLGLIFILTILFARAGLVGSAAKVLRRRRRGTDAGEPDTAEPAGLTTTTTIP</sequence>
<dbReference type="PANTHER" id="PTHR30482:SF17">
    <property type="entry name" value="ABC TRANSPORTER ATP-BINDING PROTEIN"/>
    <property type="match status" value="1"/>
</dbReference>
<reference evidence="8 9" key="1">
    <citation type="submission" date="2014-01" db="EMBL/GenBank/DDBJ databases">
        <title>Actinotalea ferrariae CF5-4.</title>
        <authorList>
            <person name="Chen F."/>
            <person name="Li Y."/>
            <person name="Wang G."/>
        </authorList>
    </citation>
    <scope>NUCLEOTIDE SEQUENCE [LARGE SCALE GENOMIC DNA]</scope>
    <source>
        <strain evidence="8 9">CF5-4</strain>
    </source>
</reference>
<dbReference type="Pfam" id="PF02653">
    <property type="entry name" value="BPD_transp_2"/>
    <property type="match status" value="1"/>
</dbReference>
<accession>A0A021VSC0</accession>
<dbReference type="CDD" id="cd06581">
    <property type="entry name" value="TM_PBP1_LivM_like"/>
    <property type="match status" value="1"/>
</dbReference>
<keyword evidence="4 7" id="KW-1133">Transmembrane helix</keyword>
<keyword evidence="3 7" id="KW-0812">Transmembrane</keyword>
<feature type="transmembrane region" description="Helical" evidence="7">
    <location>
        <begin position="111"/>
        <end position="129"/>
    </location>
</feature>
<keyword evidence="2" id="KW-1003">Cell membrane</keyword>
<evidence type="ECO:0000313" key="8">
    <source>
        <dbReference type="EMBL" id="EYR64099.1"/>
    </source>
</evidence>
<protein>
    <submittedName>
        <fullName evidence="8">ABC transporter permease</fullName>
    </submittedName>
</protein>
<dbReference type="OrthoDB" id="9814461at2"/>
<evidence type="ECO:0000256" key="4">
    <source>
        <dbReference type="ARBA" id="ARBA00022989"/>
    </source>
</evidence>
<evidence type="ECO:0000256" key="6">
    <source>
        <dbReference type="SAM" id="MobiDB-lite"/>
    </source>
</evidence>
<comment type="caution">
    <text evidence="8">The sequence shown here is derived from an EMBL/GenBank/DDBJ whole genome shotgun (WGS) entry which is preliminary data.</text>
</comment>
<dbReference type="GO" id="GO:0015658">
    <property type="term" value="F:branched-chain amino acid transmembrane transporter activity"/>
    <property type="evidence" value="ECO:0007669"/>
    <property type="project" value="InterPro"/>
</dbReference>
<feature type="transmembrane region" description="Helical" evidence="7">
    <location>
        <begin position="84"/>
        <end position="104"/>
    </location>
</feature>
<keyword evidence="9" id="KW-1185">Reference proteome</keyword>
<dbReference type="PANTHER" id="PTHR30482">
    <property type="entry name" value="HIGH-AFFINITY BRANCHED-CHAIN AMINO ACID TRANSPORT SYSTEM PERMEASE"/>
    <property type="match status" value="1"/>
</dbReference>
<keyword evidence="5 7" id="KW-0472">Membrane</keyword>
<feature type="transmembrane region" description="Helical" evidence="7">
    <location>
        <begin position="59"/>
        <end position="78"/>
    </location>
</feature>
<dbReference type="Proteomes" id="UP000019753">
    <property type="component" value="Unassembled WGS sequence"/>
</dbReference>
<evidence type="ECO:0000313" key="9">
    <source>
        <dbReference type="Proteomes" id="UP000019753"/>
    </source>
</evidence>
<feature type="transmembrane region" description="Helical" evidence="7">
    <location>
        <begin position="278"/>
        <end position="297"/>
    </location>
</feature>
<proteinExistence type="predicted"/>
<evidence type="ECO:0000256" key="1">
    <source>
        <dbReference type="ARBA" id="ARBA00004651"/>
    </source>
</evidence>
<dbReference type="AlphaFoldDB" id="A0A021VSC0"/>
<evidence type="ECO:0000256" key="7">
    <source>
        <dbReference type="SAM" id="Phobius"/>
    </source>
</evidence>
<name>A0A021VSC0_9CELL</name>
<dbReference type="RefSeq" id="WP_052022492.1">
    <property type="nucleotide sequence ID" value="NZ_AXCW01000048.1"/>
</dbReference>
<feature type="region of interest" description="Disordered" evidence="6">
    <location>
        <begin position="309"/>
        <end position="332"/>
    </location>
</feature>
<dbReference type="InterPro" id="IPR043428">
    <property type="entry name" value="LivM-like"/>
</dbReference>
<feature type="transmembrane region" description="Helical" evidence="7">
    <location>
        <begin position="154"/>
        <end position="175"/>
    </location>
</feature>
<evidence type="ECO:0000256" key="2">
    <source>
        <dbReference type="ARBA" id="ARBA00022475"/>
    </source>
</evidence>
<feature type="transmembrane region" description="Helical" evidence="7">
    <location>
        <begin position="30"/>
        <end position="52"/>
    </location>
</feature>
<dbReference type="InterPro" id="IPR001851">
    <property type="entry name" value="ABC_transp_permease"/>
</dbReference>